<evidence type="ECO:0000313" key="2">
    <source>
        <dbReference type="Proteomes" id="UP000681425"/>
    </source>
</evidence>
<dbReference type="RefSeq" id="WP_212609930.1">
    <property type="nucleotide sequence ID" value="NZ_CP073910.1"/>
</dbReference>
<dbReference type="Proteomes" id="UP000681425">
    <property type="component" value="Chromosome"/>
</dbReference>
<sequence>MLTLLIKAKFGERLDPEMLFHERLAELIRELCRSLEGGHWSSGSAFNRQDLWQIAKGVFDNSVQNGWWSMSMAQRTQYLQDAAAPWVLSLDEIENIVDDIDMLLFRSRQITDVAGSAGEIGGREV</sequence>
<keyword evidence="2" id="KW-1185">Reference proteome</keyword>
<evidence type="ECO:0000313" key="1">
    <source>
        <dbReference type="EMBL" id="QUT06591.1"/>
    </source>
</evidence>
<gene>
    <name evidence="1" type="ORF">KFK14_03805</name>
</gene>
<reference evidence="1" key="1">
    <citation type="submission" date="2021-04" db="EMBL/GenBank/DDBJ databases">
        <title>Isolation of p-tert-butylphenol degrading bacteria Sphingobium phenoxybenzoativorans Tas13 from active sludge.</title>
        <authorList>
            <person name="Li Y."/>
        </authorList>
    </citation>
    <scope>NUCLEOTIDE SEQUENCE</scope>
    <source>
        <strain evidence="1">Tas13</strain>
    </source>
</reference>
<organism evidence="1 2">
    <name type="scientific">Sphingobium phenoxybenzoativorans</name>
    <dbReference type="NCBI Taxonomy" id="1592790"/>
    <lineage>
        <taxon>Bacteria</taxon>
        <taxon>Pseudomonadati</taxon>
        <taxon>Pseudomonadota</taxon>
        <taxon>Alphaproteobacteria</taxon>
        <taxon>Sphingomonadales</taxon>
        <taxon>Sphingomonadaceae</taxon>
        <taxon>Sphingobium</taxon>
    </lineage>
</organism>
<proteinExistence type="predicted"/>
<protein>
    <submittedName>
        <fullName evidence="1">Uncharacterized protein</fullName>
    </submittedName>
</protein>
<accession>A0A975K870</accession>
<dbReference type="EMBL" id="CP073910">
    <property type="protein sequence ID" value="QUT06591.1"/>
    <property type="molecule type" value="Genomic_DNA"/>
</dbReference>
<dbReference type="KEGG" id="spph:KFK14_03805"/>
<name>A0A975K870_9SPHN</name>
<dbReference type="AlphaFoldDB" id="A0A975K870"/>